<dbReference type="GO" id="GO:0006629">
    <property type="term" value="P:lipid metabolic process"/>
    <property type="evidence" value="ECO:0007669"/>
    <property type="project" value="InterPro"/>
</dbReference>
<evidence type="ECO:0000313" key="2">
    <source>
        <dbReference type="EMBL" id="MBB6498088.1"/>
    </source>
</evidence>
<dbReference type="AlphaFoldDB" id="A0A7X0IZ81"/>
<dbReference type="Gene3D" id="3.20.20.190">
    <property type="entry name" value="Phosphatidylinositol (PI) phosphodiesterase"/>
    <property type="match status" value="1"/>
</dbReference>
<dbReference type="PROSITE" id="PS51704">
    <property type="entry name" value="GP_PDE"/>
    <property type="match status" value="1"/>
</dbReference>
<proteinExistence type="predicted"/>
<name>A0A7X0IZ81_9SPHI</name>
<dbReference type="GO" id="GO:0008889">
    <property type="term" value="F:glycerophosphodiester phosphodiesterase activity"/>
    <property type="evidence" value="ECO:0007669"/>
    <property type="project" value="UniProtKB-EC"/>
</dbReference>
<organism evidence="2 3">
    <name type="scientific">Pedobacter cryoconitis</name>
    <dbReference type="NCBI Taxonomy" id="188932"/>
    <lineage>
        <taxon>Bacteria</taxon>
        <taxon>Pseudomonadati</taxon>
        <taxon>Bacteroidota</taxon>
        <taxon>Sphingobacteriia</taxon>
        <taxon>Sphingobacteriales</taxon>
        <taxon>Sphingobacteriaceae</taxon>
        <taxon>Pedobacter</taxon>
    </lineage>
</organism>
<dbReference type="PANTHER" id="PTHR46211:SF1">
    <property type="entry name" value="GLYCEROPHOSPHODIESTER PHOSPHODIESTERASE, CYTOPLASMIC"/>
    <property type="match status" value="1"/>
</dbReference>
<protein>
    <submittedName>
        <fullName evidence="2">Glycerophosphoryl diester phosphodiesterase</fullName>
        <ecNumber evidence="2">3.1.4.46</ecNumber>
    </submittedName>
</protein>
<dbReference type="RefSeq" id="WP_184621886.1">
    <property type="nucleotide sequence ID" value="NZ_JACHCC010000001.1"/>
</dbReference>
<dbReference type="InterPro" id="IPR017946">
    <property type="entry name" value="PLC-like_Pdiesterase_TIM-brl"/>
</dbReference>
<dbReference type="Proteomes" id="UP000521017">
    <property type="component" value="Unassembled WGS sequence"/>
</dbReference>
<dbReference type="EC" id="3.1.4.46" evidence="2"/>
<accession>A0A7X0IZ81</accession>
<sequence length="239" mass="27645">MNWNKNQVIAHRGAFRKNNFPENSIASLKEAIRLKCYGSEFDVHLTKDKIIVVNHDDDFLGMPIALTAYSELMQKTLHNGEHLPTLENYLQEGIKQDHTKMILEIKIAPSLQETLELTDAVLNLVKKLNAGEWIEYISFSYEALLRVLQIDPEAKTAFLAEVNDEKSLEKLKSDRITQADYDYTIYQTGNWFNQARQQEITLNAWTVDQESDMKKLLANHIDFITTNEPELLFDLLRNS</sequence>
<keyword evidence="2" id="KW-0378">Hydrolase</keyword>
<dbReference type="Pfam" id="PF03009">
    <property type="entry name" value="GDPD"/>
    <property type="match status" value="1"/>
</dbReference>
<evidence type="ECO:0000313" key="3">
    <source>
        <dbReference type="Proteomes" id="UP000521017"/>
    </source>
</evidence>
<evidence type="ECO:0000259" key="1">
    <source>
        <dbReference type="PROSITE" id="PS51704"/>
    </source>
</evidence>
<dbReference type="EMBL" id="JACHCC010000001">
    <property type="protein sequence ID" value="MBB6498088.1"/>
    <property type="molecule type" value="Genomic_DNA"/>
</dbReference>
<feature type="domain" description="GP-PDE" evidence="1">
    <location>
        <begin position="6"/>
        <end position="236"/>
    </location>
</feature>
<dbReference type="InterPro" id="IPR030395">
    <property type="entry name" value="GP_PDE_dom"/>
</dbReference>
<dbReference type="PANTHER" id="PTHR46211">
    <property type="entry name" value="GLYCEROPHOSPHORYL DIESTER PHOSPHODIESTERASE"/>
    <property type="match status" value="1"/>
</dbReference>
<comment type="caution">
    <text evidence="2">The sequence shown here is derived from an EMBL/GenBank/DDBJ whole genome shotgun (WGS) entry which is preliminary data.</text>
</comment>
<dbReference type="SUPFAM" id="SSF51695">
    <property type="entry name" value="PLC-like phosphodiesterases"/>
    <property type="match status" value="1"/>
</dbReference>
<reference evidence="2 3" key="1">
    <citation type="submission" date="2020-08" db="EMBL/GenBank/DDBJ databases">
        <title>Genomic Encyclopedia of Type Strains, Phase IV (KMG-V): Genome sequencing to study the core and pangenomes of soil and plant-associated prokaryotes.</title>
        <authorList>
            <person name="Whitman W."/>
        </authorList>
    </citation>
    <scope>NUCLEOTIDE SEQUENCE [LARGE SCALE GENOMIC DNA]</scope>
    <source>
        <strain evidence="2 3">M2T3</strain>
    </source>
</reference>
<gene>
    <name evidence="2" type="ORF">HDF25_000212</name>
</gene>